<dbReference type="Pfam" id="PF00400">
    <property type="entry name" value="WD40"/>
    <property type="match status" value="1"/>
</dbReference>
<reference evidence="5" key="1">
    <citation type="submission" date="2021-03" db="EMBL/GenBank/DDBJ databases">
        <authorList>
            <person name="Li Z."/>
            <person name="Yang C."/>
        </authorList>
    </citation>
    <scope>NUCLEOTIDE SEQUENCE</scope>
    <source>
        <strain evidence="5">Dzin_1.0</strain>
        <tissue evidence="5">Leaf</tissue>
    </source>
</reference>
<keyword evidence="6" id="KW-1185">Reference proteome</keyword>
<dbReference type="Gene3D" id="2.130.10.10">
    <property type="entry name" value="YVTN repeat-like/Quinoprotein amine dehydrogenase"/>
    <property type="match status" value="1"/>
</dbReference>
<reference evidence="5" key="2">
    <citation type="journal article" date="2022" name="Hortic Res">
        <title>The genome of Dioscorea zingiberensis sheds light on the biosynthesis, origin and evolution of the medicinally important diosgenin saponins.</title>
        <authorList>
            <person name="Li Y."/>
            <person name="Tan C."/>
            <person name="Li Z."/>
            <person name="Guo J."/>
            <person name="Li S."/>
            <person name="Chen X."/>
            <person name="Wang C."/>
            <person name="Dai X."/>
            <person name="Yang H."/>
            <person name="Song W."/>
            <person name="Hou L."/>
            <person name="Xu J."/>
            <person name="Tong Z."/>
            <person name="Xu A."/>
            <person name="Yuan X."/>
            <person name="Wang W."/>
            <person name="Yang Q."/>
            <person name="Chen L."/>
            <person name="Sun Z."/>
            <person name="Wang K."/>
            <person name="Pan B."/>
            <person name="Chen J."/>
            <person name="Bao Y."/>
            <person name="Liu F."/>
            <person name="Qi X."/>
            <person name="Gang D.R."/>
            <person name="Wen J."/>
            <person name="Li J."/>
        </authorList>
    </citation>
    <scope>NUCLEOTIDE SEQUENCE</scope>
    <source>
        <strain evidence="5">Dzin_1.0</strain>
    </source>
</reference>
<protein>
    <submittedName>
        <fullName evidence="5">Uncharacterized protein</fullName>
    </submittedName>
</protein>
<dbReference type="OrthoDB" id="4869960at2759"/>
<dbReference type="Proteomes" id="UP001085076">
    <property type="component" value="Miscellaneous, Linkage group lg03"/>
</dbReference>
<feature type="transmembrane region" description="Helical" evidence="4">
    <location>
        <begin position="15"/>
        <end position="32"/>
    </location>
</feature>
<dbReference type="GO" id="GO:0080008">
    <property type="term" value="C:Cul4-RING E3 ubiquitin ligase complex"/>
    <property type="evidence" value="ECO:0007669"/>
    <property type="project" value="TreeGrafter"/>
</dbReference>
<sequence>MLAPMVMAINVRSKGASLVMMIFLFLQIAVYWQCSNMGRVLLVASYGILGTYLKYRGAANTALLPMSAANSELLPLSTPPAMSTETPTVGWAEWAESYMKSLIKRVDHYKNLVGHRGIIHSVRFNDSGQFIISASDDKNVIIWDWARGTQKFVYPTGHEEKVLDAQILPFTGDCSIISSSVDGQAETLRDTFPASDKSLGRLLAEVPYLLDGVLKLLESLCSPENNEKNDKDFQSGDRVTPRSKYCVESNIAEAFQSG</sequence>
<keyword evidence="2" id="KW-0677">Repeat</keyword>
<dbReference type="InterPro" id="IPR045151">
    <property type="entry name" value="DCAF8"/>
</dbReference>
<dbReference type="PROSITE" id="PS50294">
    <property type="entry name" value="WD_REPEATS_REGION"/>
    <property type="match status" value="1"/>
</dbReference>
<accession>A0A9D5CV01</accession>
<dbReference type="InterPro" id="IPR001680">
    <property type="entry name" value="WD40_rpt"/>
</dbReference>
<dbReference type="InterPro" id="IPR015943">
    <property type="entry name" value="WD40/YVTN_repeat-like_dom_sf"/>
</dbReference>
<dbReference type="SMART" id="SM00320">
    <property type="entry name" value="WD40"/>
    <property type="match status" value="2"/>
</dbReference>
<organism evidence="5 6">
    <name type="scientific">Dioscorea zingiberensis</name>
    <dbReference type="NCBI Taxonomy" id="325984"/>
    <lineage>
        <taxon>Eukaryota</taxon>
        <taxon>Viridiplantae</taxon>
        <taxon>Streptophyta</taxon>
        <taxon>Embryophyta</taxon>
        <taxon>Tracheophyta</taxon>
        <taxon>Spermatophyta</taxon>
        <taxon>Magnoliopsida</taxon>
        <taxon>Liliopsida</taxon>
        <taxon>Dioscoreales</taxon>
        <taxon>Dioscoreaceae</taxon>
        <taxon>Dioscorea</taxon>
    </lineage>
</organism>
<evidence type="ECO:0000256" key="1">
    <source>
        <dbReference type="ARBA" id="ARBA00022574"/>
    </source>
</evidence>
<keyword evidence="1 3" id="KW-0853">WD repeat</keyword>
<dbReference type="InterPro" id="IPR036322">
    <property type="entry name" value="WD40_repeat_dom_sf"/>
</dbReference>
<comment type="caution">
    <text evidence="5">The sequence shown here is derived from an EMBL/GenBank/DDBJ whole genome shotgun (WGS) entry which is preliminary data.</text>
</comment>
<proteinExistence type="predicted"/>
<dbReference type="EMBL" id="JAGGNH010000003">
    <property type="protein sequence ID" value="KAJ0979439.1"/>
    <property type="molecule type" value="Genomic_DNA"/>
</dbReference>
<dbReference type="PROSITE" id="PS50082">
    <property type="entry name" value="WD_REPEATS_2"/>
    <property type="match status" value="1"/>
</dbReference>
<evidence type="ECO:0000256" key="4">
    <source>
        <dbReference type="SAM" id="Phobius"/>
    </source>
</evidence>
<keyword evidence="4" id="KW-0812">Transmembrane</keyword>
<dbReference type="GO" id="GO:0005737">
    <property type="term" value="C:cytoplasm"/>
    <property type="evidence" value="ECO:0007669"/>
    <property type="project" value="TreeGrafter"/>
</dbReference>
<evidence type="ECO:0000313" key="6">
    <source>
        <dbReference type="Proteomes" id="UP001085076"/>
    </source>
</evidence>
<evidence type="ECO:0000313" key="5">
    <source>
        <dbReference type="EMBL" id="KAJ0979439.1"/>
    </source>
</evidence>
<feature type="repeat" description="WD" evidence="3">
    <location>
        <begin position="112"/>
        <end position="144"/>
    </location>
</feature>
<dbReference type="PANTHER" id="PTHR15574:SF65">
    <property type="entry name" value="TRANSDUCIN_WD40 REPEAT-LIKE SUPERFAMILY PROTEIN"/>
    <property type="match status" value="1"/>
</dbReference>
<name>A0A9D5CV01_9LILI</name>
<gene>
    <name evidence="5" type="ORF">J5N97_014913</name>
</gene>
<dbReference type="AlphaFoldDB" id="A0A9D5CV01"/>
<dbReference type="PANTHER" id="PTHR15574">
    <property type="entry name" value="WD REPEAT DOMAIN-CONTAINING FAMILY"/>
    <property type="match status" value="1"/>
</dbReference>
<keyword evidence="4" id="KW-0472">Membrane</keyword>
<evidence type="ECO:0000256" key="3">
    <source>
        <dbReference type="PROSITE-ProRule" id="PRU00221"/>
    </source>
</evidence>
<dbReference type="SUPFAM" id="SSF50978">
    <property type="entry name" value="WD40 repeat-like"/>
    <property type="match status" value="1"/>
</dbReference>
<keyword evidence="4" id="KW-1133">Transmembrane helix</keyword>
<evidence type="ECO:0000256" key="2">
    <source>
        <dbReference type="ARBA" id="ARBA00022737"/>
    </source>
</evidence>